<protein>
    <submittedName>
        <fullName evidence="1">Uncharacterized protein</fullName>
    </submittedName>
</protein>
<organism evidence="1">
    <name type="scientific">marine sediment metagenome</name>
    <dbReference type="NCBI Taxonomy" id="412755"/>
    <lineage>
        <taxon>unclassified sequences</taxon>
        <taxon>metagenomes</taxon>
        <taxon>ecological metagenomes</taxon>
    </lineage>
</organism>
<dbReference type="AlphaFoldDB" id="A0A0F9N5Q7"/>
<comment type="caution">
    <text evidence="1">The sequence shown here is derived from an EMBL/GenBank/DDBJ whole genome shotgun (WGS) entry which is preliminary data.</text>
</comment>
<dbReference type="EMBL" id="LAZR01007616">
    <property type="protein sequence ID" value="KKM84090.1"/>
    <property type="molecule type" value="Genomic_DNA"/>
</dbReference>
<name>A0A0F9N5Q7_9ZZZZ</name>
<sequence length="88" mass="9749">MTLKEVGIVIGKKLVTSSTTVRRSLVYVSFEGTEIKDKSLLLGAFGQGHTVGQAKADYCRKLRGEILVTDAQWSTRNETQLPPRITVR</sequence>
<reference evidence="1" key="1">
    <citation type="journal article" date="2015" name="Nature">
        <title>Complex archaea that bridge the gap between prokaryotes and eukaryotes.</title>
        <authorList>
            <person name="Spang A."/>
            <person name="Saw J.H."/>
            <person name="Jorgensen S.L."/>
            <person name="Zaremba-Niedzwiedzka K."/>
            <person name="Martijn J."/>
            <person name="Lind A.E."/>
            <person name="van Eijk R."/>
            <person name="Schleper C."/>
            <person name="Guy L."/>
            <person name="Ettema T.J."/>
        </authorList>
    </citation>
    <scope>NUCLEOTIDE SEQUENCE</scope>
</reference>
<evidence type="ECO:0000313" key="1">
    <source>
        <dbReference type="EMBL" id="KKM84090.1"/>
    </source>
</evidence>
<accession>A0A0F9N5Q7</accession>
<proteinExistence type="predicted"/>
<gene>
    <name evidence="1" type="ORF">LCGC14_1302780</name>
</gene>